<name>A0ABP9ERB3_9PSEU</name>
<organism evidence="2 3">
    <name type="scientific">Actinomycetospora straminea</name>
    <dbReference type="NCBI Taxonomy" id="663607"/>
    <lineage>
        <taxon>Bacteria</taxon>
        <taxon>Bacillati</taxon>
        <taxon>Actinomycetota</taxon>
        <taxon>Actinomycetes</taxon>
        <taxon>Pseudonocardiales</taxon>
        <taxon>Pseudonocardiaceae</taxon>
        <taxon>Actinomycetospora</taxon>
    </lineage>
</organism>
<dbReference type="Proteomes" id="UP001500457">
    <property type="component" value="Unassembled WGS sequence"/>
</dbReference>
<keyword evidence="1" id="KW-1133">Transmembrane helix</keyword>
<reference evidence="3" key="1">
    <citation type="journal article" date="2019" name="Int. J. Syst. Evol. Microbiol.">
        <title>The Global Catalogue of Microorganisms (GCM) 10K type strain sequencing project: providing services to taxonomists for standard genome sequencing and annotation.</title>
        <authorList>
            <consortium name="The Broad Institute Genomics Platform"/>
            <consortium name="The Broad Institute Genome Sequencing Center for Infectious Disease"/>
            <person name="Wu L."/>
            <person name="Ma J."/>
        </authorList>
    </citation>
    <scope>NUCLEOTIDE SEQUENCE [LARGE SCALE GENOMIC DNA]</scope>
    <source>
        <strain evidence="3">JCM 17983</strain>
    </source>
</reference>
<feature type="transmembrane region" description="Helical" evidence="1">
    <location>
        <begin position="156"/>
        <end position="174"/>
    </location>
</feature>
<feature type="transmembrane region" description="Helical" evidence="1">
    <location>
        <begin position="72"/>
        <end position="90"/>
    </location>
</feature>
<dbReference type="EMBL" id="BAABHQ010000013">
    <property type="protein sequence ID" value="GAA4885527.1"/>
    <property type="molecule type" value="Genomic_DNA"/>
</dbReference>
<keyword evidence="3" id="KW-1185">Reference proteome</keyword>
<keyword evidence="1" id="KW-0812">Transmembrane</keyword>
<dbReference type="CDD" id="cd17478">
    <property type="entry name" value="MFS_FsR"/>
    <property type="match status" value="1"/>
</dbReference>
<accession>A0ABP9ERB3</accession>
<dbReference type="RefSeq" id="WP_274230169.1">
    <property type="nucleotide sequence ID" value="NZ_BAABHQ010000013.1"/>
</dbReference>
<feature type="transmembrane region" description="Helical" evidence="1">
    <location>
        <begin position="272"/>
        <end position="305"/>
    </location>
</feature>
<sequence length="392" mass="38838">MTGRRRALGLAVEHGVDDLYQGAVPALVPALVAVRGWDLTRAGGIVLAATVLSSVAQPLFGVLADRRRVPHLRILGMLLAAAGVGAVGLVDSYVATWSAVLLSGLGVAAYHPEAARAVHLTGTGDRGMGWFTVGGLAGFAVGPAAVGAVVGGLGLAATPLLALPAAAAALVGLLPRRRPGPATTSGASAPAVAGTGRDDWRRFGWLTGVVVTRSVAFYGLSAFLAVHLTMRFGFGPGLAAATLGIFTGAGAVATVASSALTRRWGRTAVLRGSYVAAVPLLAATLLAPSPVLALAATGLLGAALGVPVPVHTTLGQAYLPGHLGLAASVTLGLAVSAGGLASPALGALADHRGTTLALAVLIAGPALAALLTLPLTDRPEPEQPERTGPSRA</sequence>
<dbReference type="Gene3D" id="1.20.1250.20">
    <property type="entry name" value="MFS general substrate transporter like domains"/>
    <property type="match status" value="2"/>
</dbReference>
<dbReference type="PANTHER" id="PTHR43129:SF1">
    <property type="entry name" value="FOSMIDOMYCIN RESISTANCE PROTEIN"/>
    <property type="match status" value="1"/>
</dbReference>
<dbReference type="SUPFAM" id="SSF103473">
    <property type="entry name" value="MFS general substrate transporter"/>
    <property type="match status" value="1"/>
</dbReference>
<protein>
    <submittedName>
        <fullName evidence="2">MFS transporter</fullName>
    </submittedName>
</protein>
<feature type="transmembrane region" description="Helical" evidence="1">
    <location>
        <begin position="127"/>
        <end position="150"/>
    </location>
</feature>
<evidence type="ECO:0000313" key="2">
    <source>
        <dbReference type="EMBL" id="GAA4885527.1"/>
    </source>
</evidence>
<dbReference type="InterPro" id="IPR036259">
    <property type="entry name" value="MFS_trans_sf"/>
</dbReference>
<keyword evidence="1" id="KW-0472">Membrane</keyword>
<dbReference type="Pfam" id="PF07690">
    <property type="entry name" value="MFS_1"/>
    <property type="match status" value="1"/>
</dbReference>
<feature type="transmembrane region" description="Helical" evidence="1">
    <location>
        <begin position="325"/>
        <end position="349"/>
    </location>
</feature>
<proteinExistence type="predicted"/>
<feature type="transmembrane region" description="Helical" evidence="1">
    <location>
        <begin position="356"/>
        <end position="375"/>
    </location>
</feature>
<evidence type="ECO:0000313" key="3">
    <source>
        <dbReference type="Proteomes" id="UP001500457"/>
    </source>
</evidence>
<evidence type="ECO:0000256" key="1">
    <source>
        <dbReference type="SAM" id="Phobius"/>
    </source>
</evidence>
<dbReference type="PANTHER" id="PTHR43129">
    <property type="entry name" value="FOSMIDOMYCIN RESISTANCE PROTEIN"/>
    <property type="match status" value="1"/>
</dbReference>
<comment type="caution">
    <text evidence="2">The sequence shown here is derived from an EMBL/GenBank/DDBJ whole genome shotgun (WGS) entry which is preliminary data.</text>
</comment>
<gene>
    <name evidence="2" type="ORF">GCM10023203_42390</name>
</gene>
<feature type="transmembrane region" description="Helical" evidence="1">
    <location>
        <begin position="238"/>
        <end position="260"/>
    </location>
</feature>
<feature type="transmembrane region" description="Helical" evidence="1">
    <location>
        <begin position="203"/>
        <end position="226"/>
    </location>
</feature>
<dbReference type="InterPro" id="IPR011701">
    <property type="entry name" value="MFS"/>
</dbReference>
<feature type="transmembrane region" description="Helical" evidence="1">
    <location>
        <begin position="42"/>
        <end position="60"/>
    </location>
</feature>